<evidence type="ECO:0000313" key="3">
    <source>
        <dbReference type="Proteomes" id="UP001209878"/>
    </source>
</evidence>
<dbReference type="InterPro" id="IPR036116">
    <property type="entry name" value="FN3_sf"/>
</dbReference>
<reference evidence="2" key="1">
    <citation type="journal article" date="2023" name="Mol. Biol. Evol.">
        <title>Third-Generation Sequencing Reveals the Adaptive Role of the Epigenome in Three Deep-Sea Polychaetes.</title>
        <authorList>
            <person name="Perez M."/>
            <person name="Aroh O."/>
            <person name="Sun Y."/>
            <person name="Lan Y."/>
            <person name="Juniper S.K."/>
            <person name="Young C.R."/>
            <person name="Angers B."/>
            <person name="Qian P.Y."/>
        </authorList>
    </citation>
    <scope>NUCLEOTIDE SEQUENCE</scope>
    <source>
        <strain evidence="2">R07B-5</strain>
    </source>
</reference>
<dbReference type="PANTHER" id="PTHR46957">
    <property type="entry name" value="CYTOKINE RECEPTOR"/>
    <property type="match status" value="1"/>
</dbReference>
<dbReference type="SUPFAM" id="SSF49265">
    <property type="entry name" value="Fibronectin type III"/>
    <property type="match status" value="2"/>
</dbReference>
<dbReference type="AlphaFoldDB" id="A0AAD9JUZ7"/>
<dbReference type="EMBL" id="JAODUO010001713">
    <property type="protein sequence ID" value="KAK2159494.1"/>
    <property type="molecule type" value="Genomic_DNA"/>
</dbReference>
<evidence type="ECO:0000259" key="1">
    <source>
        <dbReference type="PROSITE" id="PS50853"/>
    </source>
</evidence>
<feature type="domain" description="Fibronectin type-III" evidence="1">
    <location>
        <begin position="264"/>
        <end position="359"/>
    </location>
</feature>
<keyword evidence="3" id="KW-1185">Reference proteome</keyword>
<dbReference type="Gene3D" id="2.60.40.10">
    <property type="entry name" value="Immunoglobulins"/>
    <property type="match status" value="4"/>
</dbReference>
<gene>
    <name evidence="2" type="ORF">NP493_1713g00022</name>
</gene>
<comment type="caution">
    <text evidence="2">The sequence shown here is derived from an EMBL/GenBank/DDBJ whole genome shotgun (WGS) entry which is preliminary data.</text>
</comment>
<sequence>MQWEYDNSQSAIKRWRFLYSEKDKEEFDELITDDVAQREVTIDNLIPGQTYAIRLFAVSLDDIASLEPAEWIVLFVVTEPRAVRALTAVASSTSEVVVSWEPPDGSYQDAYQGVYRISESSWKTTFKLTGLKEKVDGLTPGHTYTFEIKAISGYQTGSEEIATATVYPLPPTALKVTTRTTSRVKLQWRYDSSKSLCVKWNVTYTETDKDMTDGFNINTASARDVAIDSLTPGLTYTIYLFAVTTNDVVSQTAAKVEATVNPLPPSQLEVLTHSTTTSSVTVTWKYDPLKSHIEKWRVQYTVKGKSDVNYIDSESADVLQMTITNLTSGQNYTIAVYGVTYKGVISLQAPEVNVTVGAFI</sequence>
<evidence type="ECO:0000313" key="2">
    <source>
        <dbReference type="EMBL" id="KAK2159494.1"/>
    </source>
</evidence>
<protein>
    <recommendedName>
        <fullName evidence="1">Fibronectin type-III domain-containing protein</fullName>
    </recommendedName>
</protein>
<dbReference type="PROSITE" id="PS50853">
    <property type="entry name" value="FN3"/>
    <property type="match status" value="3"/>
</dbReference>
<dbReference type="InterPro" id="IPR050713">
    <property type="entry name" value="RTP_Phos/Ushers"/>
</dbReference>
<dbReference type="Pfam" id="PF00041">
    <property type="entry name" value="fn3"/>
    <property type="match status" value="3"/>
</dbReference>
<accession>A0AAD9JUZ7</accession>
<dbReference type="InterPro" id="IPR013783">
    <property type="entry name" value="Ig-like_fold"/>
</dbReference>
<dbReference type="Proteomes" id="UP001209878">
    <property type="component" value="Unassembled WGS sequence"/>
</dbReference>
<dbReference type="GO" id="GO:0016020">
    <property type="term" value="C:membrane"/>
    <property type="evidence" value="ECO:0007669"/>
    <property type="project" value="UniProtKB-SubCell"/>
</dbReference>
<dbReference type="InterPro" id="IPR003961">
    <property type="entry name" value="FN3_dom"/>
</dbReference>
<dbReference type="PANTHER" id="PTHR46957:SF3">
    <property type="entry name" value="CYTOKINE RECEPTOR"/>
    <property type="match status" value="1"/>
</dbReference>
<name>A0AAD9JUZ7_RIDPI</name>
<proteinExistence type="predicted"/>
<dbReference type="CDD" id="cd00063">
    <property type="entry name" value="FN3"/>
    <property type="match status" value="4"/>
</dbReference>
<organism evidence="2 3">
    <name type="scientific">Ridgeia piscesae</name>
    <name type="common">Tubeworm</name>
    <dbReference type="NCBI Taxonomy" id="27915"/>
    <lineage>
        <taxon>Eukaryota</taxon>
        <taxon>Metazoa</taxon>
        <taxon>Spiralia</taxon>
        <taxon>Lophotrochozoa</taxon>
        <taxon>Annelida</taxon>
        <taxon>Polychaeta</taxon>
        <taxon>Sedentaria</taxon>
        <taxon>Canalipalpata</taxon>
        <taxon>Sabellida</taxon>
        <taxon>Siboglinidae</taxon>
        <taxon>Ridgeia</taxon>
    </lineage>
</organism>
<feature type="domain" description="Fibronectin type-III" evidence="1">
    <location>
        <begin position="1"/>
        <end position="81"/>
    </location>
</feature>
<feature type="domain" description="Fibronectin type-III" evidence="1">
    <location>
        <begin position="82"/>
        <end position="172"/>
    </location>
</feature>
<dbReference type="SMART" id="SM00060">
    <property type="entry name" value="FN3"/>
    <property type="match status" value="3"/>
</dbReference>